<dbReference type="OrthoDB" id="7318059at2"/>
<dbReference type="RefSeq" id="WP_127764152.1">
    <property type="nucleotide sequence ID" value="NZ_SADE01000001.1"/>
</dbReference>
<dbReference type="AlphaFoldDB" id="A0A3S2W6Y6"/>
<keyword evidence="2" id="KW-1185">Reference proteome</keyword>
<proteinExistence type="predicted"/>
<protein>
    <recommendedName>
        <fullName evidence="3">Glycosyl transferase</fullName>
    </recommendedName>
</protein>
<evidence type="ECO:0000313" key="2">
    <source>
        <dbReference type="Proteomes" id="UP000287447"/>
    </source>
</evidence>
<comment type="caution">
    <text evidence="1">The sequence shown here is derived from an EMBL/GenBank/DDBJ whole genome shotgun (WGS) entry which is preliminary data.</text>
</comment>
<evidence type="ECO:0000313" key="1">
    <source>
        <dbReference type="EMBL" id="RVU38780.1"/>
    </source>
</evidence>
<evidence type="ECO:0008006" key="3">
    <source>
        <dbReference type="Google" id="ProtNLM"/>
    </source>
</evidence>
<dbReference type="Proteomes" id="UP000287447">
    <property type="component" value="Unassembled WGS sequence"/>
</dbReference>
<organism evidence="1 2">
    <name type="scientific">Hwanghaeella grinnelliae</name>
    <dbReference type="NCBI Taxonomy" id="2500179"/>
    <lineage>
        <taxon>Bacteria</taxon>
        <taxon>Pseudomonadati</taxon>
        <taxon>Pseudomonadota</taxon>
        <taxon>Alphaproteobacteria</taxon>
        <taxon>Rhodospirillales</taxon>
        <taxon>Rhodospirillaceae</taxon>
        <taxon>Hwanghaeella</taxon>
    </lineage>
</organism>
<sequence>MTETTAPFFLSGADDHLLGNLFMLLDAVAVLNPGVEIKVCDFGFSPPVRRFLEEIGVLLSKPAFLQGHDHPWYAKAAMGDFLPPAEMAARGFVWIDADIIPLRPFAADLADLAAEMRVDGQSAALCPDDVGCSLSSFIDQWRNRDRDIEPFAKQIKDFGVDPDSNYLNTGFLICTDANLAHAWRDLVLKQHVWLLFEQNSFNTLAHSAPNKIRQLDTSEWNAHGALLDDAVADGTGKTRFVHATSAGDRHVDGELDLGVNGKSRKMNLKLFLREDLRRRQLAHLDRFMTGHAGLLTECGVLT</sequence>
<gene>
    <name evidence="1" type="ORF">EOI86_05790</name>
</gene>
<dbReference type="EMBL" id="SADE01000001">
    <property type="protein sequence ID" value="RVU38780.1"/>
    <property type="molecule type" value="Genomic_DNA"/>
</dbReference>
<reference evidence="2" key="1">
    <citation type="submission" date="2019-01" db="EMBL/GenBank/DDBJ databases">
        <title>Gri0909 isolated from a small marine red alga.</title>
        <authorList>
            <person name="Kim J."/>
            <person name="Jeong S.E."/>
            <person name="Jeon C.O."/>
        </authorList>
    </citation>
    <scope>NUCLEOTIDE SEQUENCE [LARGE SCALE GENOMIC DNA]</scope>
    <source>
        <strain evidence="2">Gri0909</strain>
    </source>
</reference>
<name>A0A3S2W6Y6_9PROT</name>
<dbReference type="InterPro" id="IPR029044">
    <property type="entry name" value="Nucleotide-diphossugar_trans"/>
</dbReference>
<dbReference type="Gene3D" id="3.90.550.10">
    <property type="entry name" value="Spore Coat Polysaccharide Biosynthesis Protein SpsA, Chain A"/>
    <property type="match status" value="1"/>
</dbReference>
<accession>A0A3S2W6Y6</accession>
<dbReference type="SUPFAM" id="SSF53448">
    <property type="entry name" value="Nucleotide-diphospho-sugar transferases"/>
    <property type="match status" value="1"/>
</dbReference>